<sequence length="199" mass="22755">MGEMKSQLLFNFIAPIYGLFYKSQKTIFNNIINEISNDIDILSYETIIDIGCGTGALCSVLAEKGMLVTGVDPAKNMLKIAKNNNNNKSIKFTQASVLKVLPFKDKSFDIAISSYVAHGLKPHERKHMYKEMSRVAKNIVIIHDYNEKKGIFTSVIEWLEGGNYFYFIKNYKDEMDEAFSNVDIVNVDIRANWYICRPK</sequence>
<name>A0AAU9ESA8_9FIRM</name>
<organism evidence="2 3">
    <name type="scientific">Helicovermis profundi</name>
    <dbReference type="NCBI Taxonomy" id="3065157"/>
    <lineage>
        <taxon>Bacteria</taxon>
        <taxon>Bacillati</taxon>
        <taxon>Bacillota</taxon>
        <taxon>Clostridia</taxon>
        <taxon>Helicovermis</taxon>
    </lineage>
</organism>
<dbReference type="GO" id="GO:0008757">
    <property type="term" value="F:S-adenosylmethionine-dependent methyltransferase activity"/>
    <property type="evidence" value="ECO:0007669"/>
    <property type="project" value="InterPro"/>
</dbReference>
<proteinExistence type="predicted"/>
<evidence type="ECO:0000259" key="1">
    <source>
        <dbReference type="Pfam" id="PF08241"/>
    </source>
</evidence>
<keyword evidence="3" id="KW-1185">Reference proteome</keyword>
<dbReference type="KEGG" id="hprf:HLPR_16660"/>
<dbReference type="InterPro" id="IPR029063">
    <property type="entry name" value="SAM-dependent_MTases_sf"/>
</dbReference>
<dbReference type="EMBL" id="AP028654">
    <property type="protein sequence ID" value="BEP29335.1"/>
    <property type="molecule type" value="Genomic_DNA"/>
</dbReference>
<reference evidence="2 3" key="1">
    <citation type="submission" date="2023-08" db="EMBL/GenBank/DDBJ databases">
        <title>Helicovermis profunda gen. nov., sp. nov., a novel mesophilic, fermentative bacterium within the Bacillota from a deep-sea hydrothermal vent chimney.</title>
        <authorList>
            <person name="Miyazaki U."/>
            <person name="Mizutani D."/>
            <person name="Hashimoto Y."/>
            <person name="Tame A."/>
            <person name="Sawayama S."/>
            <person name="Miyazaki J."/>
            <person name="Takai K."/>
            <person name="Nakagawa S."/>
        </authorList>
    </citation>
    <scope>NUCLEOTIDE SEQUENCE [LARGE SCALE GENOMIC DNA]</scope>
    <source>
        <strain evidence="2 3">S502</strain>
    </source>
</reference>
<dbReference type="InterPro" id="IPR013216">
    <property type="entry name" value="Methyltransf_11"/>
</dbReference>
<dbReference type="Pfam" id="PF08241">
    <property type="entry name" value="Methyltransf_11"/>
    <property type="match status" value="1"/>
</dbReference>
<dbReference type="AlphaFoldDB" id="A0AAU9ESA8"/>
<dbReference type="SUPFAM" id="SSF53335">
    <property type="entry name" value="S-adenosyl-L-methionine-dependent methyltransferases"/>
    <property type="match status" value="1"/>
</dbReference>
<dbReference type="CDD" id="cd02440">
    <property type="entry name" value="AdoMet_MTases"/>
    <property type="match status" value="1"/>
</dbReference>
<dbReference type="Proteomes" id="UP001321786">
    <property type="component" value="Chromosome"/>
</dbReference>
<accession>A0AAU9ESA8</accession>
<dbReference type="PANTHER" id="PTHR43591:SF110">
    <property type="entry name" value="RHODANESE DOMAIN-CONTAINING PROTEIN"/>
    <property type="match status" value="1"/>
</dbReference>
<evidence type="ECO:0000313" key="3">
    <source>
        <dbReference type="Proteomes" id="UP001321786"/>
    </source>
</evidence>
<dbReference type="PANTHER" id="PTHR43591">
    <property type="entry name" value="METHYLTRANSFERASE"/>
    <property type="match status" value="1"/>
</dbReference>
<evidence type="ECO:0000313" key="2">
    <source>
        <dbReference type="EMBL" id="BEP29335.1"/>
    </source>
</evidence>
<protein>
    <recommendedName>
        <fullName evidence="1">Methyltransferase type 11 domain-containing protein</fullName>
    </recommendedName>
</protein>
<feature type="domain" description="Methyltransferase type 11" evidence="1">
    <location>
        <begin position="48"/>
        <end position="138"/>
    </location>
</feature>
<gene>
    <name evidence="2" type="ORF">HLPR_16660</name>
</gene>
<dbReference type="Gene3D" id="3.40.50.150">
    <property type="entry name" value="Vaccinia Virus protein VP39"/>
    <property type="match status" value="1"/>
</dbReference>